<dbReference type="Pfam" id="PF00877">
    <property type="entry name" value="NLPC_P60"/>
    <property type="match status" value="1"/>
</dbReference>
<evidence type="ECO:0000313" key="7">
    <source>
        <dbReference type="EMBL" id="RDY69710.1"/>
    </source>
</evidence>
<sequence length="226" mass="24304">MPYTTPGALAAPTFRHRIKTRFAIAAALALMAVPAFAQQMPSSSLAGDSADAPAPVAHHTLPEAMSLSDRALLLATDMNRYLVPAAAAGEPMTELPAEEQGKIKTVLQRAMALLGTPYRWGGSDPNKGFDCSGLVGYVFRNALGIELPRVSREMAKTGELINDRAKLNAGDLVFFGRRGRVDHVGIYVGEGRFVHAPSRGKDVQVSELNGGYWGQKFIEARRVEGI</sequence>
<keyword evidence="3" id="KW-0378">Hydrolase</keyword>
<dbReference type="Proteomes" id="UP000256829">
    <property type="component" value="Unassembled WGS sequence"/>
</dbReference>
<evidence type="ECO:0000256" key="5">
    <source>
        <dbReference type="SAM" id="SignalP"/>
    </source>
</evidence>
<evidence type="ECO:0000256" key="4">
    <source>
        <dbReference type="ARBA" id="ARBA00022807"/>
    </source>
</evidence>
<dbReference type="InterPro" id="IPR000064">
    <property type="entry name" value="NLP_P60_dom"/>
</dbReference>
<feature type="signal peptide" evidence="5">
    <location>
        <begin position="1"/>
        <end position="37"/>
    </location>
</feature>
<feature type="domain" description="NlpC/P60" evidence="6">
    <location>
        <begin position="100"/>
        <end position="224"/>
    </location>
</feature>
<keyword evidence="2" id="KW-0645">Protease</keyword>
<evidence type="ECO:0000259" key="6">
    <source>
        <dbReference type="PROSITE" id="PS51935"/>
    </source>
</evidence>
<dbReference type="PANTHER" id="PTHR47053">
    <property type="entry name" value="MUREIN DD-ENDOPEPTIDASE MEPH-RELATED"/>
    <property type="match status" value="1"/>
</dbReference>
<evidence type="ECO:0000256" key="3">
    <source>
        <dbReference type="ARBA" id="ARBA00022801"/>
    </source>
</evidence>
<dbReference type="Gene3D" id="3.90.1720.10">
    <property type="entry name" value="endopeptidase domain like (from Nostoc punctiforme)"/>
    <property type="match status" value="1"/>
</dbReference>
<evidence type="ECO:0000313" key="8">
    <source>
        <dbReference type="Proteomes" id="UP000256829"/>
    </source>
</evidence>
<dbReference type="EMBL" id="QTJR01000001">
    <property type="protein sequence ID" value="RDY69710.1"/>
    <property type="molecule type" value="Genomic_DNA"/>
</dbReference>
<reference evidence="7 8" key="1">
    <citation type="submission" date="2018-08" db="EMBL/GenBank/DDBJ databases">
        <title>Lysobacter soli KCTC 22011, whole genome shotgun sequence.</title>
        <authorList>
            <person name="Zhang X."/>
            <person name="Feng G."/>
            <person name="Zhu H."/>
        </authorList>
    </citation>
    <scope>NUCLEOTIDE SEQUENCE [LARGE SCALE GENOMIC DNA]</scope>
    <source>
        <strain evidence="7 8">KCTC 22011</strain>
    </source>
</reference>
<dbReference type="PROSITE" id="PS51935">
    <property type="entry name" value="NLPC_P60"/>
    <property type="match status" value="1"/>
</dbReference>
<dbReference type="GO" id="GO:0006508">
    <property type="term" value="P:proteolysis"/>
    <property type="evidence" value="ECO:0007669"/>
    <property type="project" value="UniProtKB-KW"/>
</dbReference>
<organism evidence="7 8">
    <name type="scientific">Lysobacter soli</name>
    <dbReference type="NCBI Taxonomy" id="453783"/>
    <lineage>
        <taxon>Bacteria</taxon>
        <taxon>Pseudomonadati</taxon>
        <taxon>Pseudomonadota</taxon>
        <taxon>Gammaproteobacteria</taxon>
        <taxon>Lysobacterales</taxon>
        <taxon>Lysobacteraceae</taxon>
        <taxon>Lysobacter</taxon>
    </lineage>
</organism>
<accession>A0A3D8VJZ6</accession>
<comment type="caution">
    <text evidence="7">The sequence shown here is derived from an EMBL/GenBank/DDBJ whole genome shotgun (WGS) entry which is preliminary data.</text>
</comment>
<evidence type="ECO:0000256" key="1">
    <source>
        <dbReference type="ARBA" id="ARBA00007074"/>
    </source>
</evidence>
<dbReference type="GO" id="GO:0008234">
    <property type="term" value="F:cysteine-type peptidase activity"/>
    <property type="evidence" value="ECO:0007669"/>
    <property type="project" value="UniProtKB-KW"/>
</dbReference>
<evidence type="ECO:0000256" key="2">
    <source>
        <dbReference type="ARBA" id="ARBA00022670"/>
    </source>
</evidence>
<dbReference type="PANTHER" id="PTHR47053:SF1">
    <property type="entry name" value="MUREIN DD-ENDOPEPTIDASE MEPH-RELATED"/>
    <property type="match status" value="1"/>
</dbReference>
<proteinExistence type="inferred from homology"/>
<keyword evidence="5" id="KW-0732">Signal</keyword>
<keyword evidence="8" id="KW-1185">Reference proteome</keyword>
<dbReference type="InterPro" id="IPR051202">
    <property type="entry name" value="Peptidase_C40"/>
</dbReference>
<dbReference type="SUPFAM" id="SSF54001">
    <property type="entry name" value="Cysteine proteinases"/>
    <property type="match status" value="1"/>
</dbReference>
<name>A0A3D8VJZ6_9GAMM</name>
<comment type="similarity">
    <text evidence="1">Belongs to the peptidase C40 family.</text>
</comment>
<gene>
    <name evidence="7" type="ORF">DX912_02925</name>
</gene>
<dbReference type="RefSeq" id="WP_115840928.1">
    <property type="nucleotide sequence ID" value="NZ_CP183976.1"/>
</dbReference>
<dbReference type="AlphaFoldDB" id="A0A3D8VJZ6"/>
<protein>
    <submittedName>
        <fullName evidence="7">NlpC/P60 family protein</fullName>
    </submittedName>
</protein>
<dbReference type="InterPro" id="IPR038765">
    <property type="entry name" value="Papain-like_cys_pep_sf"/>
</dbReference>
<feature type="chain" id="PRO_5017601160" evidence="5">
    <location>
        <begin position="38"/>
        <end position="226"/>
    </location>
</feature>
<keyword evidence="4" id="KW-0788">Thiol protease</keyword>